<keyword evidence="1" id="KW-0479">Metal-binding</keyword>
<keyword evidence="1" id="KW-0863">Zinc-finger</keyword>
<sequence>MNVSRDHGDAVCEGCLSQNPQTITEITEYDIKKVFYEIINILDADLSTISLHLCEECKDNIVKFLQFRRRVLDARDTINKYLSQSEANVVKTEQCTGTQSEIKSDPEEVVTTLPFVKVEVDADNHFLDDDSLDAEDLKVAAERVSAASSPRYEQSVWRCERCVLGFNHRAKLDNHMKKHDPVSTSYYSSLLVFRGAPWGR</sequence>
<name>A0A922SCK4_SPOEX</name>
<dbReference type="EMBL" id="JACEFF010000713">
    <property type="protein sequence ID" value="KAH9632403.1"/>
    <property type="molecule type" value="Genomic_DNA"/>
</dbReference>
<evidence type="ECO:0000256" key="1">
    <source>
        <dbReference type="PROSITE-ProRule" id="PRU00042"/>
    </source>
</evidence>
<accession>A0A922SCK4</accession>
<dbReference type="PROSITE" id="PS00028">
    <property type="entry name" value="ZINC_FINGER_C2H2_1"/>
    <property type="match status" value="1"/>
</dbReference>
<dbReference type="InterPro" id="IPR013087">
    <property type="entry name" value="Znf_C2H2_type"/>
</dbReference>
<dbReference type="AlphaFoldDB" id="A0A922SCK4"/>
<keyword evidence="1" id="KW-0862">Zinc</keyword>
<reference evidence="3" key="1">
    <citation type="journal article" date="2021" name="G3 (Bethesda)">
        <title>Genome and transcriptome analysis of the beet armyworm Spodoptera exigua reveals targets for pest control. .</title>
        <authorList>
            <person name="Simon S."/>
            <person name="Breeschoten T."/>
            <person name="Jansen H.J."/>
            <person name="Dirks R.P."/>
            <person name="Schranz M.E."/>
            <person name="Ros V.I.D."/>
        </authorList>
    </citation>
    <scope>NUCLEOTIDE SEQUENCE</scope>
    <source>
        <strain evidence="3">TB_SE_WUR_2020</strain>
    </source>
</reference>
<dbReference type="GO" id="GO:0008270">
    <property type="term" value="F:zinc ion binding"/>
    <property type="evidence" value="ECO:0007669"/>
    <property type="project" value="UniProtKB-KW"/>
</dbReference>
<comment type="caution">
    <text evidence="3">The sequence shown here is derived from an EMBL/GenBank/DDBJ whole genome shotgun (WGS) entry which is preliminary data.</text>
</comment>
<proteinExistence type="predicted"/>
<feature type="domain" description="C2H2-type" evidence="2">
    <location>
        <begin position="157"/>
        <end position="179"/>
    </location>
</feature>
<gene>
    <name evidence="3" type="ORF">HF086_013834</name>
</gene>
<dbReference type="Proteomes" id="UP000814243">
    <property type="component" value="Unassembled WGS sequence"/>
</dbReference>
<evidence type="ECO:0000313" key="4">
    <source>
        <dbReference type="Proteomes" id="UP000814243"/>
    </source>
</evidence>
<organism evidence="3 4">
    <name type="scientific">Spodoptera exigua</name>
    <name type="common">Beet armyworm</name>
    <name type="synonym">Noctua fulgens</name>
    <dbReference type="NCBI Taxonomy" id="7107"/>
    <lineage>
        <taxon>Eukaryota</taxon>
        <taxon>Metazoa</taxon>
        <taxon>Ecdysozoa</taxon>
        <taxon>Arthropoda</taxon>
        <taxon>Hexapoda</taxon>
        <taxon>Insecta</taxon>
        <taxon>Pterygota</taxon>
        <taxon>Neoptera</taxon>
        <taxon>Endopterygota</taxon>
        <taxon>Lepidoptera</taxon>
        <taxon>Glossata</taxon>
        <taxon>Ditrysia</taxon>
        <taxon>Noctuoidea</taxon>
        <taxon>Noctuidae</taxon>
        <taxon>Amphipyrinae</taxon>
        <taxon>Spodoptera</taxon>
    </lineage>
</organism>
<protein>
    <recommendedName>
        <fullName evidence="2">C2H2-type domain-containing protein</fullName>
    </recommendedName>
</protein>
<dbReference type="PROSITE" id="PS50157">
    <property type="entry name" value="ZINC_FINGER_C2H2_2"/>
    <property type="match status" value="1"/>
</dbReference>
<evidence type="ECO:0000313" key="3">
    <source>
        <dbReference type="EMBL" id="KAH9632403.1"/>
    </source>
</evidence>
<evidence type="ECO:0000259" key="2">
    <source>
        <dbReference type="PROSITE" id="PS50157"/>
    </source>
</evidence>